<gene>
    <name evidence="2" type="ORF">GPECTOR_95g693</name>
</gene>
<name>A0A150G0D5_GONPE</name>
<dbReference type="Proteomes" id="UP000075714">
    <property type="component" value="Unassembled WGS sequence"/>
</dbReference>
<proteinExistence type="predicted"/>
<keyword evidence="3" id="KW-1185">Reference proteome</keyword>
<organism evidence="2 3">
    <name type="scientific">Gonium pectorale</name>
    <name type="common">Green alga</name>
    <dbReference type="NCBI Taxonomy" id="33097"/>
    <lineage>
        <taxon>Eukaryota</taxon>
        <taxon>Viridiplantae</taxon>
        <taxon>Chlorophyta</taxon>
        <taxon>core chlorophytes</taxon>
        <taxon>Chlorophyceae</taxon>
        <taxon>CS clade</taxon>
        <taxon>Chlamydomonadales</taxon>
        <taxon>Volvocaceae</taxon>
        <taxon>Gonium</taxon>
    </lineage>
</organism>
<protein>
    <submittedName>
        <fullName evidence="2">Uncharacterized protein</fullName>
    </submittedName>
</protein>
<evidence type="ECO:0000313" key="2">
    <source>
        <dbReference type="EMBL" id="KXZ43304.1"/>
    </source>
</evidence>
<sequence length="157" mass="15724">MREEVAYAAAGVLPPKAVAVAGSGGAAAATTAAATAAFLSHWELLGGGPSASTAAAAAHSSPAGARQPSPPPPPPRRLEFPGLDANQLLDLAVALADLYVYPGDEWMAAHEARMAALGGGPGGGGLTAYQWRLLAAAYGALEDTWEGYAQPKAGEVY</sequence>
<evidence type="ECO:0000256" key="1">
    <source>
        <dbReference type="SAM" id="MobiDB-lite"/>
    </source>
</evidence>
<dbReference type="OrthoDB" id="10629867at2759"/>
<accession>A0A150G0D5</accession>
<dbReference type="EMBL" id="LSYV01000096">
    <property type="protein sequence ID" value="KXZ43304.1"/>
    <property type="molecule type" value="Genomic_DNA"/>
</dbReference>
<reference evidence="3" key="1">
    <citation type="journal article" date="2016" name="Nat. Commun.">
        <title>The Gonium pectorale genome demonstrates co-option of cell cycle regulation during the evolution of multicellularity.</title>
        <authorList>
            <person name="Hanschen E.R."/>
            <person name="Marriage T.N."/>
            <person name="Ferris P.J."/>
            <person name="Hamaji T."/>
            <person name="Toyoda A."/>
            <person name="Fujiyama A."/>
            <person name="Neme R."/>
            <person name="Noguchi H."/>
            <person name="Minakuchi Y."/>
            <person name="Suzuki M."/>
            <person name="Kawai-Toyooka H."/>
            <person name="Smith D.R."/>
            <person name="Sparks H."/>
            <person name="Anderson J."/>
            <person name="Bakaric R."/>
            <person name="Luria V."/>
            <person name="Karger A."/>
            <person name="Kirschner M.W."/>
            <person name="Durand P.M."/>
            <person name="Michod R.E."/>
            <person name="Nozaki H."/>
            <person name="Olson B.J."/>
        </authorList>
    </citation>
    <scope>NUCLEOTIDE SEQUENCE [LARGE SCALE GENOMIC DNA]</scope>
    <source>
        <strain evidence="3">NIES-2863</strain>
    </source>
</reference>
<feature type="region of interest" description="Disordered" evidence="1">
    <location>
        <begin position="49"/>
        <end position="80"/>
    </location>
</feature>
<feature type="compositionally biased region" description="Low complexity" evidence="1">
    <location>
        <begin position="50"/>
        <end position="67"/>
    </location>
</feature>
<dbReference type="AlphaFoldDB" id="A0A150G0D5"/>
<evidence type="ECO:0000313" key="3">
    <source>
        <dbReference type="Proteomes" id="UP000075714"/>
    </source>
</evidence>
<comment type="caution">
    <text evidence="2">The sequence shown here is derived from an EMBL/GenBank/DDBJ whole genome shotgun (WGS) entry which is preliminary data.</text>
</comment>